<sequence>MQAIANFVMKGRLQAGVVVLVCSILPLLFWISAAVVGLITMRRGINEGAILLIAAIVPSVIWAQSVQDPTSLFVIATTWGMAVVLRQTVSWEKALFVGAGLAVLSIVLLPIVSADLLNQLVAFGVELFRQLNPERIQELGENVDSVVRNMMIGSLAVSYAMFATMSLMLARAWQAKLFNPGGFRKEFHQFRLSRASATLSVISVLVLSSLGDQNAVFAFALLIPLGFAGLALIHGSVARKNLSKGWLVWFYVISLIIGPSLIVLLVLLAVMDSWIDVRSRIRVD</sequence>
<protein>
    <submittedName>
        <fullName evidence="2">Membrane protein</fullName>
    </submittedName>
</protein>
<dbReference type="RefSeq" id="WP_087460297.1">
    <property type="nucleotide sequence ID" value="NZ_CP021425.1"/>
</dbReference>
<evidence type="ECO:0000313" key="2">
    <source>
        <dbReference type="EMBL" id="ARU55165.1"/>
    </source>
</evidence>
<keyword evidence="1" id="KW-1133">Transmembrane helix</keyword>
<feature type="transmembrane region" description="Helical" evidence="1">
    <location>
        <begin position="94"/>
        <end position="112"/>
    </location>
</feature>
<dbReference type="EMBL" id="CP021425">
    <property type="protein sequence ID" value="ARU55165.1"/>
    <property type="molecule type" value="Genomic_DNA"/>
</dbReference>
<reference evidence="2 3" key="1">
    <citation type="submission" date="2017-05" db="EMBL/GenBank/DDBJ databases">
        <title>Genomic insights into alkan degradation activity of Oleiphilus messinensis.</title>
        <authorList>
            <person name="Kozyavkin S.A."/>
            <person name="Slesarev A.I."/>
            <person name="Golyshin P.N."/>
            <person name="Korzhenkov A."/>
            <person name="Golyshina O.N."/>
            <person name="Toshchakov S.V."/>
        </authorList>
    </citation>
    <scope>NUCLEOTIDE SEQUENCE [LARGE SCALE GENOMIC DNA]</scope>
    <source>
        <strain evidence="2 3">ME102</strain>
    </source>
</reference>
<dbReference type="Proteomes" id="UP000196027">
    <property type="component" value="Chromosome"/>
</dbReference>
<dbReference type="OrthoDB" id="5659946at2"/>
<accession>A0A1Y0I6K7</accession>
<dbReference type="InterPro" id="IPR018710">
    <property type="entry name" value="DUF2232"/>
</dbReference>
<gene>
    <name evidence="2" type="ORF">OLMES_1080</name>
</gene>
<feature type="transmembrane region" description="Helical" evidence="1">
    <location>
        <begin position="246"/>
        <end position="270"/>
    </location>
</feature>
<name>A0A1Y0I6K7_9GAMM</name>
<feature type="transmembrane region" description="Helical" evidence="1">
    <location>
        <begin position="150"/>
        <end position="170"/>
    </location>
</feature>
<organism evidence="2 3">
    <name type="scientific">Oleiphilus messinensis</name>
    <dbReference type="NCBI Taxonomy" id="141451"/>
    <lineage>
        <taxon>Bacteria</taxon>
        <taxon>Pseudomonadati</taxon>
        <taxon>Pseudomonadota</taxon>
        <taxon>Gammaproteobacteria</taxon>
        <taxon>Oceanospirillales</taxon>
        <taxon>Oleiphilaceae</taxon>
        <taxon>Oleiphilus</taxon>
    </lineage>
</organism>
<evidence type="ECO:0000256" key="1">
    <source>
        <dbReference type="SAM" id="Phobius"/>
    </source>
</evidence>
<proteinExistence type="predicted"/>
<evidence type="ECO:0000313" key="3">
    <source>
        <dbReference type="Proteomes" id="UP000196027"/>
    </source>
</evidence>
<keyword evidence="1" id="KW-0472">Membrane</keyword>
<feature type="transmembrane region" description="Helical" evidence="1">
    <location>
        <begin position="191"/>
        <end position="210"/>
    </location>
</feature>
<feature type="transmembrane region" description="Helical" evidence="1">
    <location>
        <begin position="216"/>
        <end position="234"/>
    </location>
</feature>
<dbReference type="Pfam" id="PF09991">
    <property type="entry name" value="DUF2232"/>
    <property type="match status" value="1"/>
</dbReference>
<feature type="transmembrane region" description="Helical" evidence="1">
    <location>
        <begin position="48"/>
        <end position="65"/>
    </location>
</feature>
<keyword evidence="3" id="KW-1185">Reference proteome</keyword>
<dbReference type="AlphaFoldDB" id="A0A1Y0I6K7"/>
<feature type="transmembrane region" description="Helical" evidence="1">
    <location>
        <begin position="15"/>
        <end position="41"/>
    </location>
</feature>
<dbReference type="KEGG" id="ome:OLMES_1080"/>
<keyword evidence="1" id="KW-0812">Transmembrane</keyword>